<dbReference type="PROSITE" id="PS00134">
    <property type="entry name" value="TRYPSIN_HIS"/>
    <property type="match status" value="1"/>
</dbReference>
<evidence type="ECO:0000256" key="1">
    <source>
        <dbReference type="ARBA" id="ARBA00022670"/>
    </source>
</evidence>
<evidence type="ECO:0000256" key="2">
    <source>
        <dbReference type="ARBA" id="ARBA00022729"/>
    </source>
</evidence>
<dbReference type="GeneTree" id="ENSGT01030000234528"/>
<dbReference type="InterPro" id="IPR033116">
    <property type="entry name" value="TRYPSIN_SER"/>
</dbReference>
<dbReference type="Ensembl" id="ENSMODT00000011016.4">
    <property type="protein sequence ID" value="ENSMODP00000010803.3"/>
    <property type="gene ID" value="ENSMODG00000008681.4"/>
</dbReference>
<dbReference type="SUPFAM" id="SSF50494">
    <property type="entry name" value="Trypsin-like serine proteases"/>
    <property type="match status" value="1"/>
</dbReference>
<dbReference type="PANTHER" id="PTHR24257:SF15">
    <property type="entry name" value="MYELOBLASTIN"/>
    <property type="match status" value="1"/>
</dbReference>
<dbReference type="PRINTS" id="PR00722">
    <property type="entry name" value="CHYMOTRYPSIN"/>
</dbReference>
<dbReference type="InterPro" id="IPR001314">
    <property type="entry name" value="Peptidase_S1A"/>
</dbReference>
<keyword evidence="12" id="KW-1185">Reference proteome</keyword>
<dbReference type="InterPro" id="IPR001254">
    <property type="entry name" value="Trypsin_dom"/>
</dbReference>
<dbReference type="InterPro" id="IPR009003">
    <property type="entry name" value="Peptidase_S1_PA"/>
</dbReference>
<keyword evidence="6" id="KW-0325">Glycoprotein</keyword>
<reference evidence="11" key="3">
    <citation type="submission" date="2025-09" db="UniProtKB">
        <authorList>
            <consortium name="Ensembl"/>
        </authorList>
    </citation>
    <scope>IDENTIFICATION</scope>
</reference>
<dbReference type="Pfam" id="PF00089">
    <property type="entry name" value="Trypsin"/>
    <property type="match status" value="1"/>
</dbReference>
<dbReference type="OMA" id="FENNYDP"/>
<protein>
    <submittedName>
        <fullName evidence="11">Myeloblastin</fullName>
    </submittedName>
</protein>
<dbReference type="SMART" id="SM00020">
    <property type="entry name" value="Tryp_SPc"/>
    <property type="match status" value="1"/>
</dbReference>
<keyword evidence="2 9" id="KW-0732">Signal</keyword>
<reference evidence="11" key="1">
    <citation type="journal article" date="2007" name="Nature">
        <title>Genome of the marsupial Monodelphis domestica reveals innovation in non-coding sequences.</title>
        <authorList>
            <person name="Mikkelsen T.S."/>
            <person name="Wakefield M.J."/>
            <person name="Aken B."/>
            <person name="Amemiya C.T."/>
            <person name="Chang J.L."/>
            <person name="Duke S."/>
            <person name="Garber M."/>
            <person name="Gentles A.J."/>
            <person name="Goodstadt L."/>
            <person name="Heger A."/>
            <person name="Jurka J."/>
            <person name="Kamal M."/>
            <person name="Mauceli E."/>
            <person name="Searle S.M."/>
            <person name="Sharpe T."/>
            <person name="Baker M.L."/>
            <person name="Batzer M.A."/>
            <person name="Benos P.V."/>
            <person name="Belov K."/>
            <person name="Clamp M."/>
            <person name="Cook A."/>
            <person name="Cuff J."/>
            <person name="Das R."/>
            <person name="Davidow L."/>
            <person name="Deakin J.E."/>
            <person name="Fazzari M.J."/>
            <person name="Glass J.L."/>
            <person name="Grabherr M."/>
            <person name="Greally J.M."/>
            <person name="Gu W."/>
            <person name="Hore T.A."/>
            <person name="Huttley G.A."/>
            <person name="Kleber M."/>
            <person name="Jirtle R.L."/>
            <person name="Koina E."/>
            <person name="Lee J.T."/>
            <person name="Mahony S."/>
            <person name="Marra M.A."/>
            <person name="Miller R.D."/>
            <person name="Nicholls R.D."/>
            <person name="Oda M."/>
            <person name="Papenfuss A.T."/>
            <person name="Parra Z.E."/>
            <person name="Pollock D.D."/>
            <person name="Ray D.A."/>
            <person name="Schein J.E."/>
            <person name="Speed T.P."/>
            <person name="Thompson K."/>
            <person name="VandeBerg J.L."/>
            <person name="Wade C.M."/>
            <person name="Walker J.A."/>
            <person name="Waters P.D."/>
            <person name="Webber C."/>
            <person name="Weidman J.R."/>
            <person name="Xie X."/>
            <person name="Zody M.C."/>
            <person name="Baldwin J."/>
            <person name="Abdouelleil A."/>
            <person name="Abdulkadir J."/>
            <person name="Abebe A."/>
            <person name="Abera B."/>
            <person name="Abreu J."/>
            <person name="Acer S.C."/>
            <person name="Aftuck L."/>
            <person name="Alexander A."/>
            <person name="An P."/>
            <person name="Anderson E."/>
            <person name="Anderson S."/>
            <person name="Arachi H."/>
            <person name="Azer M."/>
            <person name="Bachantsang P."/>
            <person name="Barry A."/>
            <person name="Bayul T."/>
            <person name="Berlin A."/>
            <person name="Bessette D."/>
            <person name="Bloom T."/>
            <person name="Bloom T."/>
            <person name="Boguslavskiy L."/>
            <person name="Bonnet C."/>
            <person name="Boukhgalter B."/>
            <person name="Bourzgui I."/>
            <person name="Brown A."/>
            <person name="Cahill P."/>
            <person name="Channer S."/>
            <person name="Cheshatsang Y."/>
            <person name="Chuda L."/>
            <person name="Citroen M."/>
            <person name="Collymore A."/>
            <person name="Cooke P."/>
            <person name="Costello M."/>
            <person name="D'Aco K."/>
            <person name="Daza R."/>
            <person name="De Haan G."/>
            <person name="DeGray S."/>
            <person name="DeMaso C."/>
            <person name="Dhargay N."/>
            <person name="Dooley K."/>
            <person name="Dooley E."/>
            <person name="Doricent M."/>
            <person name="Dorje P."/>
            <person name="Dorjee K."/>
            <person name="Dupes A."/>
            <person name="Elong R."/>
            <person name="Falk J."/>
            <person name="Farina A."/>
            <person name="Faro S."/>
            <person name="Ferguson D."/>
            <person name="Fisher S."/>
            <person name="Foley C.D."/>
            <person name="Franke A."/>
            <person name="Friedrich D."/>
            <person name="Gadbois L."/>
            <person name="Gearin G."/>
            <person name="Gearin C.R."/>
            <person name="Giannoukos G."/>
            <person name="Goode T."/>
            <person name="Graham J."/>
            <person name="Grandbois E."/>
            <person name="Grewal S."/>
            <person name="Gyaltsen K."/>
            <person name="Hafez N."/>
            <person name="Hagos B."/>
            <person name="Hall J."/>
            <person name="Henson C."/>
            <person name="Hollinger A."/>
            <person name="Honan T."/>
            <person name="Huard M.D."/>
            <person name="Hughes L."/>
            <person name="Hurhula B."/>
            <person name="Husby M.E."/>
            <person name="Kamat A."/>
            <person name="Kanga B."/>
            <person name="Kashin S."/>
            <person name="Khazanovich D."/>
            <person name="Kisner P."/>
            <person name="Lance K."/>
            <person name="Lara M."/>
            <person name="Lee W."/>
            <person name="Lennon N."/>
            <person name="Letendre F."/>
            <person name="LeVine R."/>
            <person name="Lipovsky A."/>
            <person name="Liu X."/>
            <person name="Liu J."/>
            <person name="Liu S."/>
            <person name="Lokyitsang T."/>
            <person name="Lokyitsang Y."/>
            <person name="Lubonja R."/>
            <person name="Lui A."/>
            <person name="MacDonald P."/>
            <person name="Magnisalis V."/>
            <person name="Maru K."/>
            <person name="Matthews C."/>
            <person name="McCusker W."/>
            <person name="McDonough S."/>
            <person name="Mehta T."/>
            <person name="Meldrim J."/>
            <person name="Meneus L."/>
            <person name="Mihai O."/>
            <person name="Mihalev A."/>
            <person name="Mihova T."/>
            <person name="Mittelman R."/>
            <person name="Mlenga V."/>
            <person name="Montmayeur A."/>
            <person name="Mulrain L."/>
            <person name="Navidi A."/>
            <person name="Naylor J."/>
            <person name="Negash T."/>
            <person name="Nguyen T."/>
            <person name="Nguyen N."/>
            <person name="Nicol R."/>
            <person name="Norbu C."/>
            <person name="Norbu N."/>
            <person name="Novod N."/>
            <person name="O'Neill B."/>
            <person name="Osman S."/>
            <person name="Markiewicz E."/>
            <person name="Oyono O.L."/>
            <person name="Patti C."/>
            <person name="Phunkhang P."/>
            <person name="Pierre F."/>
            <person name="Priest M."/>
            <person name="Raghuraman S."/>
            <person name="Rege F."/>
            <person name="Reyes R."/>
            <person name="Rise C."/>
            <person name="Rogov P."/>
            <person name="Ross K."/>
            <person name="Ryan E."/>
            <person name="Settipalli S."/>
            <person name="Shea T."/>
            <person name="Sherpa N."/>
            <person name="Shi L."/>
            <person name="Shih D."/>
            <person name="Sparrow T."/>
            <person name="Spaulding J."/>
            <person name="Stalker J."/>
            <person name="Stange-Thomann N."/>
            <person name="Stavropoulos S."/>
            <person name="Stone C."/>
            <person name="Strader C."/>
            <person name="Tesfaye S."/>
            <person name="Thomson T."/>
            <person name="Thoulutsang Y."/>
            <person name="Thoulutsang D."/>
            <person name="Topham K."/>
            <person name="Topping I."/>
            <person name="Tsamla T."/>
            <person name="Vassiliev H."/>
            <person name="Vo A."/>
            <person name="Wangchuk T."/>
            <person name="Wangdi T."/>
            <person name="Weiand M."/>
            <person name="Wilkinson J."/>
            <person name="Wilson A."/>
            <person name="Yadav S."/>
            <person name="Young G."/>
            <person name="Yu Q."/>
            <person name="Zembek L."/>
            <person name="Zhong D."/>
            <person name="Zimmer A."/>
            <person name="Zwirko Z."/>
            <person name="Jaffe D.B."/>
            <person name="Alvarez P."/>
            <person name="Brockman W."/>
            <person name="Butler J."/>
            <person name="Chin C."/>
            <person name="Gnerre S."/>
            <person name="MacCallum I."/>
            <person name="Graves J.A."/>
            <person name="Ponting C.P."/>
            <person name="Breen M."/>
            <person name="Samollow P.B."/>
            <person name="Lander E.S."/>
            <person name="Lindblad-Toh K."/>
        </authorList>
    </citation>
    <scope>NUCLEOTIDE SEQUENCE [LARGE SCALE GENOMIC DNA]</scope>
</reference>
<evidence type="ECO:0000256" key="4">
    <source>
        <dbReference type="ARBA" id="ARBA00022825"/>
    </source>
</evidence>
<dbReference type="InParanoid" id="H9H6A5"/>
<keyword evidence="4 7" id="KW-0720">Serine protease</keyword>
<dbReference type="OrthoDB" id="8440449at2759"/>
<dbReference type="GO" id="GO:0005737">
    <property type="term" value="C:cytoplasm"/>
    <property type="evidence" value="ECO:0007669"/>
    <property type="project" value="UniProtKB-ARBA"/>
</dbReference>
<dbReference type="GO" id="GO:0005615">
    <property type="term" value="C:extracellular space"/>
    <property type="evidence" value="ECO:0000318"/>
    <property type="project" value="GO_Central"/>
</dbReference>
<evidence type="ECO:0000256" key="8">
    <source>
        <dbReference type="SAM" id="MobiDB-lite"/>
    </source>
</evidence>
<evidence type="ECO:0000256" key="7">
    <source>
        <dbReference type="RuleBase" id="RU363034"/>
    </source>
</evidence>
<evidence type="ECO:0000313" key="11">
    <source>
        <dbReference type="Ensembl" id="ENSMODP00000010803.3"/>
    </source>
</evidence>
<keyword evidence="5" id="KW-1015">Disulfide bond</keyword>
<dbReference type="GO" id="GO:0006508">
    <property type="term" value="P:proteolysis"/>
    <property type="evidence" value="ECO:0000318"/>
    <property type="project" value="GO_Central"/>
</dbReference>
<evidence type="ECO:0000256" key="5">
    <source>
        <dbReference type="ARBA" id="ARBA00023157"/>
    </source>
</evidence>
<gene>
    <name evidence="11" type="primary">LOC100030473</name>
</gene>
<dbReference type="GO" id="GO:0004252">
    <property type="term" value="F:serine-type endopeptidase activity"/>
    <property type="evidence" value="ECO:0000318"/>
    <property type="project" value="GO_Central"/>
</dbReference>
<dbReference type="Proteomes" id="UP000002280">
    <property type="component" value="Unplaced"/>
</dbReference>
<keyword evidence="1 7" id="KW-0645">Protease</keyword>
<dbReference type="InterPro" id="IPR043504">
    <property type="entry name" value="Peptidase_S1_PA_chymotrypsin"/>
</dbReference>
<evidence type="ECO:0000313" key="12">
    <source>
        <dbReference type="Proteomes" id="UP000002280"/>
    </source>
</evidence>
<dbReference type="eggNOG" id="KOG3627">
    <property type="taxonomic scope" value="Eukaryota"/>
</dbReference>
<dbReference type="RefSeq" id="XP_001379973.2">
    <property type="nucleotide sequence ID" value="XM_001379936.3"/>
</dbReference>
<reference evidence="11" key="2">
    <citation type="submission" date="2025-08" db="UniProtKB">
        <authorList>
            <consortium name="Ensembl"/>
        </authorList>
    </citation>
    <scope>IDENTIFICATION</scope>
</reference>
<dbReference type="STRING" id="13616.ENSMODP00000010803"/>
<dbReference type="PROSITE" id="PS00135">
    <property type="entry name" value="TRYPSIN_SER"/>
    <property type="match status" value="1"/>
</dbReference>
<evidence type="ECO:0000256" key="3">
    <source>
        <dbReference type="ARBA" id="ARBA00022801"/>
    </source>
</evidence>
<dbReference type="GeneID" id="100030473"/>
<organism evidence="11 12">
    <name type="scientific">Monodelphis domestica</name>
    <name type="common">Gray short-tailed opossum</name>
    <dbReference type="NCBI Taxonomy" id="13616"/>
    <lineage>
        <taxon>Eukaryota</taxon>
        <taxon>Metazoa</taxon>
        <taxon>Chordata</taxon>
        <taxon>Craniata</taxon>
        <taxon>Vertebrata</taxon>
        <taxon>Euteleostomi</taxon>
        <taxon>Mammalia</taxon>
        <taxon>Metatheria</taxon>
        <taxon>Didelphimorphia</taxon>
        <taxon>Didelphidae</taxon>
        <taxon>Monodelphis</taxon>
    </lineage>
</organism>
<dbReference type="CDD" id="cd00190">
    <property type="entry name" value="Tryp_SPc"/>
    <property type="match status" value="1"/>
</dbReference>
<sequence length="269" mass="29425">MASSPLRTLLLLLASLQGSLVLSSRIVGGRPAIPHSRPYMVSLQVQGNHFCGGTLIHPQFVMTAAHCIDKINPQLVMVVLGAHDLEVPETVWQVFSVQRLYSNDYDDKNNLNDIALIELDRPATLNAEVQVASLPTQGQALPAGTQCLAMGWGRLGTTLPIPNILQELNVTVVTFLCREHNICTLAPRQRAGICFGDSGGPLVCQGVVHAVDSFIIGSCASQRYPDFFARVSLYINWINSILKKAEEKQKEEKDEDWLWQASGSPIGNP</sequence>
<feature type="domain" description="Peptidase S1" evidence="10">
    <location>
        <begin position="26"/>
        <end position="243"/>
    </location>
</feature>
<proteinExistence type="predicted"/>
<name>H9H6A5_MONDO</name>
<feature type="signal peptide" evidence="9">
    <location>
        <begin position="1"/>
        <end position="23"/>
    </location>
</feature>
<dbReference type="HOGENOM" id="CLU_006842_1_0_1"/>
<evidence type="ECO:0000256" key="6">
    <source>
        <dbReference type="ARBA" id="ARBA00023180"/>
    </source>
</evidence>
<keyword evidence="3 7" id="KW-0378">Hydrolase</keyword>
<feature type="region of interest" description="Disordered" evidence="8">
    <location>
        <begin position="249"/>
        <end position="269"/>
    </location>
</feature>
<dbReference type="Bgee" id="ENSMODG00000008681">
    <property type="expression patterns" value="Expressed in blood and 19 other cell types or tissues"/>
</dbReference>
<dbReference type="PANTHER" id="PTHR24257">
    <property type="entry name" value="CHYMOTRYPSIN-LIKE ELASTASE FAMILY MEMBER"/>
    <property type="match status" value="1"/>
</dbReference>
<dbReference type="KEGG" id="mdo:100030473"/>
<dbReference type="InterPro" id="IPR018114">
    <property type="entry name" value="TRYPSIN_HIS"/>
</dbReference>
<dbReference type="InterPro" id="IPR050850">
    <property type="entry name" value="Peptidase_S1_Elastase_sf"/>
</dbReference>
<dbReference type="FunFam" id="2.40.10.10:FF:000052">
    <property type="entry name" value="Neutrophil elastase"/>
    <property type="match status" value="1"/>
</dbReference>
<dbReference type="AlphaFoldDB" id="H9H6A5"/>
<dbReference type="PROSITE" id="PS50240">
    <property type="entry name" value="TRYPSIN_DOM"/>
    <property type="match status" value="1"/>
</dbReference>
<accession>H9H6A5</accession>
<dbReference type="Gene3D" id="2.40.10.10">
    <property type="entry name" value="Trypsin-like serine proteases"/>
    <property type="match status" value="2"/>
</dbReference>
<dbReference type="MEROPS" id="S01.134"/>
<dbReference type="FunFam" id="2.40.10.10:FF:000068">
    <property type="entry name" value="transmembrane protease serine 2"/>
    <property type="match status" value="1"/>
</dbReference>
<evidence type="ECO:0000259" key="10">
    <source>
        <dbReference type="PROSITE" id="PS50240"/>
    </source>
</evidence>
<dbReference type="FunCoup" id="H9H6A5">
    <property type="interactions" value="84"/>
</dbReference>
<evidence type="ECO:0000256" key="9">
    <source>
        <dbReference type="SAM" id="SignalP"/>
    </source>
</evidence>
<feature type="chain" id="PRO_5003621769" evidence="9">
    <location>
        <begin position="24"/>
        <end position="269"/>
    </location>
</feature>